<organism evidence="2 3">
    <name type="scientific">Pseudonocardia ailaonensis</name>
    <dbReference type="NCBI Taxonomy" id="367279"/>
    <lineage>
        <taxon>Bacteria</taxon>
        <taxon>Bacillati</taxon>
        <taxon>Actinomycetota</taxon>
        <taxon>Actinomycetes</taxon>
        <taxon>Pseudonocardiales</taxon>
        <taxon>Pseudonocardiaceae</taxon>
        <taxon>Pseudonocardia</taxon>
    </lineage>
</organism>
<accession>A0ABN2NJ33</accession>
<feature type="transmembrane region" description="Helical" evidence="1">
    <location>
        <begin position="142"/>
        <end position="162"/>
    </location>
</feature>
<keyword evidence="1" id="KW-1133">Transmembrane helix</keyword>
<feature type="transmembrane region" description="Helical" evidence="1">
    <location>
        <begin position="64"/>
        <end position="84"/>
    </location>
</feature>
<dbReference type="RefSeq" id="WP_344424738.1">
    <property type="nucleotide sequence ID" value="NZ_BAAAQK010000025.1"/>
</dbReference>
<feature type="transmembrane region" description="Helical" evidence="1">
    <location>
        <begin position="34"/>
        <end position="57"/>
    </location>
</feature>
<dbReference type="Proteomes" id="UP001500449">
    <property type="component" value="Unassembled WGS sequence"/>
</dbReference>
<evidence type="ECO:0000313" key="3">
    <source>
        <dbReference type="Proteomes" id="UP001500449"/>
    </source>
</evidence>
<evidence type="ECO:0000256" key="1">
    <source>
        <dbReference type="SAM" id="Phobius"/>
    </source>
</evidence>
<keyword evidence="1" id="KW-0472">Membrane</keyword>
<feature type="transmembrane region" description="Helical" evidence="1">
    <location>
        <begin position="90"/>
        <end position="106"/>
    </location>
</feature>
<gene>
    <name evidence="2" type="ORF">GCM10009836_60340</name>
</gene>
<evidence type="ECO:0008006" key="4">
    <source>
        <dbReference type="Google" id="ProtNLM"/>
    </source>
</evidence>
<sequence>MKGGVRRFASVAGVVLLHAAVQMLLVIGDPSPGATLWFVLAAIASVVALVLAVWAVARLVGGRAVAGGVGLGRVVVVGVLAVAASLLSPLALPVVLVLGTPWLVGARPSGRAVLLLVGGLVLAALSWVIAMVLGFFVGGLVAAFLTWVWFGAVAALLLRGFARLR</sequence>
<feature type="transmembrane region" description="Helical" evidence="1">
    <location>
        <begin position="113"/>
        <end position="136"/>
    </location>
</feature>
<feature type="transmembrane region" description="Helical" evidence="1">
    <location>
        <begin position="7"/>
        <end position="28"/>
    </location>
</feature>
<keyword evidence="3" id="KW-1185">Reference proteome</keyword>
<name>A0ABN2NJ33_9PSEU</name>
<comment type="caution">
    <text evidence="2">The sequence shown here is derived from an EMBL/GenBank/DDBJ whole genome shotgun (WGS) entry which is preliminary data.</text>
</comment>
<keyword evidence="1" id="KW-0812">Transmembrane</keyword>
<reference evidence="2 3" key="1">
    <citation type="journal article" date="2019" name="Int. J. Syst. Evol. Microbiol.">
        <title>The Global Catalogue of Microorganisms (GCM) 10K type strain sequencing project: providing services to taxonomists for standard genome sequencing and annotation.</title>
        <authorList>
            <consortium name="The Broad Institute Genomics Platform"/>
            <consortium name="The Broad Institute Genome Sequencing Center for Infectious Disease"/>
            <person name="Wu L."/>
            <person name="Ma J."/>
        </authorList>
    </citation>
    <scope>NUCLEOTIDE SEQUENCE [LARGE SCALE GENOMIC DNA]</scope>
    <source>
        <strain evidence="2 3">JCM 16009</strain>
    </source>
</reference>
<evidence type="ECO:0000313" key="2">
    <source>
        <dbReference type="EMBL" id="GAA1871453.1"/>
    </source>
</evidence>
<dbReference type="EMBL" id="BAAAQK010000025">
    <property type="protein sequence ID" value="GAA1871453.1"/>
    <property type="molecule type" value="Genomic_DNA"/>
</dbReference>
<protein>
    <recommendedName>
        <fullName evidence="4">ABC transporter permease</fullName>
    </recommendedName>
</protein>
<proteinExistence type="predicted"/>